<feature type="chain" id="PRO_5041319570" evidence="1">
    <location>
        <begin position="19"/>
        <end position="224"/>
    </location>
</feature>
<comment type="caution">
    <text evidence="2">The sequence shown here is derived from an EMBL/GenBank/DDBJ whole genome shotgun (WGS) entry which is preliminary data.</text>
</comment>
<dbReference type="Proteomes" id="UP001163846">
    <property type="component" value="Unassembled WGS sequence"/>
</dbReference>
<keyword evidence="3" id="KW-1185">Reference proteome</keyword>
<reference evidence="2" key="1">
    <citation type="submission" date="2022-08" db="EMBL/GenBank/DDBJ databases">
        <authorList>
            <consortium name="DOE Joint Genome Institute"/>
            <person name="Min B."/>
            <person name="Riley R."/>
            <person name="Sierra-Patev S."/>
            <person name="Naranjo-Ortiz M."/>
            <person name="Looney B."/>
            <person name="Konkel Z."/>
            <person name="Slot J.C."/>
            <person name="Sakamoto Y."/>
            <person name="Steenwyk J.L."/>
            <person name="Rokas A."/>
            <person name="Carro J."/>
            <person name="Camarero S."/>
            <person name="Ferreira P."/>
            <person name="Molpeceres G."/>
            <person name="Ruiz-Duenas F.J."/>
            <person name="Serrano A."/>
            <person name="Henrissat B."/>
            <person name="Drula E."/>
            <person name="Hughes K.W."/>
            <person name="Mata J.L."/>
            <person name="Ishikawa N.K."/>
            <person name="Vargas-Isla R."/>
            <person name="Ushijima S."/>
            <person name="Smith C.A."/>
            <person name="Ahrendt S."/>
            <person name="Andreopoulos W."/>
            <person name="He G."/>
            <person name="Labutti K."/>
            <person name="Lipzen A."/>
            <person name="Ng V."/>
            <person name="Sandor L."/>
            <person name="Barry K."/>
            <person name="Martinez A.T."/>
            <person name="Xiao Y."/>
            <person name="Gibbons J.G."/>
            <person name="Terashima K."/>
            <person name="Hibbett D.S."/>
            <person name="Grigoriev I.V."/>
        </authorList>
    </citation>
    <scope>NUCLEOTIDE SEQUENCE</scope>
    <source>
        <strain evidence="2">TFB9207</strain>
    </source>
</reference>
<dbReference type="GO" id="GO:0006508">
    <property type="term" value="P:proteolysis"/>
    <property type="evidence" value="ECO:0007669"/>
    <property type="project" value="InterPro"/>
</dbReference>
<dbReference type="PANTHER" id="PTHR14218">
    <property type="entry name" value="PROTEASE S8 TRIPEPTIDYL PEPTIDASE I CLN2"/>
    <property type="match status" value="1"/>
</dbReference>
<dbReference type="Gene3D" id="3.40.50.200">
    <property type="entry name" value="Peptidase S8/S53 domain"/>
    <property type="match status" value="1"/>
</dbReference>
<dbReference type="PANTHER" id="PTHR14218:SF15">
    <property type="entry name" value="TRIPEPTIDYL-PEPTIDASE 1"/>
    <property type="match status" value="1"/>
</dbReference>
<evidence type="ECO:0000313" key="2">
    <source>
        <dbReference type="EMBL" id="KAJ3841411.1"/>
    </source>
</evidence>
<dbReference type="GO" id="GO:0004252">
    <property type="term" value="F:serine-type endopeptidase activity"/>
    <property type="evidence" value="ECO:0007669"/>
    <property type="project" value="InterPro"/>
</dbReference>
<name>A0AA38UHM8_9AGAR</name>
<dbReference type="AlphaFoldDB" id="A0AA38UHM8"/>
<gene>
    <name evidence="2" type="ORF">F5878DRAFT_639614</name>
</gene>
<evidence type="ECO:0000313" key="3">
    <source>
        <dbReference type="Proteomes" id="UP001163846"/>
    </source>
</evidence>
<proteinExistence type="predicted"/>
<dbReference type="EMBL" id="MU806040">
    <property type="protein sequence ID" value="KAJ3841411.1"/>
    <property type="molecule type" value="Genomic_DNA"/>
</dbReference>
<organism evidence="2 3">
    <name type="scientific">Lentinula raphanica</name>
    <dbReference type="NCBI Taxonomy" id="153919"/>
    <lineage>
        <taxon>Eukaryota</taxon>
        <taxon>Fungi</taxon>
        <taxon>Dikarya</taxon>
        <taxon>Basidiomycota</taxon>
        <taxon>Agaricomycotina</taxon>
        <taxon>Agaricomycetes</taxon>
        <taxon>Agaricomycetidae</taxon>
        <taxon>Agaricales</taxon>
        <taxon>Marasmiineae</taxon>
        <taxon>Omphalotaceae</taxon>
        <taxon>Lentinula</taxon>
    </lineage>
</organism>
<evidence type="ECO:0000256" key="1">
    <source>
        <dbReference type="SAM" id="SignalP"/>
    </source>
</evidence>
<dbReference type="InterPro" id="IPR036852">
    <property type="entry name" value="Peptidase_S8/S53_dom_sf"/>
</dbReference>
<dbReference type="SUPFAM" id="SSF52743">
    <property type="entry name" value="Subtilisin-like"/>
    <property type="match status" value="1"/>
</dbReference>
<keyword evidence="1" id="KW-0732">Signal</keyword>
<accession>A0AA38UHM8</accession>
<sequence>MEIPILQLSCHLLPLLFPTSCPYVRYCRWGTKHVPEVAIDFSGGGFSKYFSRPAYQDTAVAAFFETFPNGIFALGSFNPQNHEFSLITPSNGRIVTHQIAQLSQMLRPRLTISKWSLAARPGSSAKHPRLKLHLSQALGHIRLRSAISGFTDITSGNAPGCSGLTDSTYIFFLLGVQSEGNGWLGSWEDELVGDSCLLTARERGRDKERQYVVLSSKLQSEKVT</sequence>
<feature type="signal peptide" evidence="1">
    <location>
        <begin position="1"/>
        <end position="18"/>
    </location>
</feature>
<dbReference type="GO" id="GO:0008240">
    <property type="term" value="F:tripeptidyl-peptidase activity"/>
    <property type="evidence" value="ECO:0007669"/>
    <property type="project" value="TreeGrafter"/>
</dbReference>
<dbReference type="InterPro" id="IPR050819">
    <property type="entry name" value="Tripeptidyl-peptidase_I"/>
</dbReference>
<protein>
    <submittedName>
        <fullName evidence="2">Uncharacterized protein</fullName>
    </submittedName>
</protein>